<evidence type="ECO:0000313" key="2">
    <source>
        <dbReference type="Proteomes" id="UP000266723"/>
    </source>
</evidence>
<accession>A0ABQ7B334</accession>
<dbReference type="Proteomes" id="UP000266723">
    <property type="component" value="Unassembled WGS sequence"/>
</dbReference>
<protein>
    <recommendedName>
        <fullName evidence="3">SpoVT-AbrB domain-containing protein</fullName>
    </recommendedName>
</protein>
<evidence type="ECO:0008006" key="3">
    <source>
        <dbReference type="Google" id="ProtNLM"/>
    </source>
</evidence>
<dbReference type="EMBL" id="QGKV02001556">
    <property type="protein sequence ID" value="KAF3520746.1"/>
    <property type="molecule type" value="Genomic_DNA"/>
</dbReference>
<reference evidence="1 2" key="1">
    <citation type="journal article" date="2020" name="BMC Genomics">
        <title>Intraspecific diversification of the crop wild relative Brassica cretica Lam. using demographic model selection.</title>
        <authorList>
            <person name="Kioukis A."/>
            <person name="Michalopoulou V.A."/>
            <person name="Briers L."/>
            <person name="Pirintsos S."/>
            <person name="Studholme D.J."/>
            <person name="Pavlidis P."/>
            <person name="Sarris P.F."/>
        </authorList>
    </citation>
    <scope>NUCLEOTIDE SEQUENCE [LARGE SCALE GENOMIC DNA]</scope>
    <source>
        <strain evidence="2">cv. PFS-1207/04</strain>
    </source>
</reference>
<gene>
    <name evidence="1" type="ORF">DY000_02058573</name>
</gene>
<name>A0ABQ7B334_BRACR</name>
<keyword evidence="2" id="KW-1185">Reference proteome</keyword>
<comment type="caution">
    <text evidence="1">The sequence shown here is derived from an EMBL/GenBank/DDBJ whole genome shotgun (WGS) entry which is preliminary data.</text>
</comment>
<organism evidence="1 2">
    <name type="scientific">Brassica cretica</name>
    <name type="common">Mustard</name>
    <dbReference type="NCBI Taxonomy" id="69181"/>
    <lineage>
        <taxon>Eukaryota</taxon>
        <taxon>Viridiplantae</taxon>
        <taxon>Streptophyta</taxon>
        <taxon>Embryophyta</taxon>
        <taxon>Tracheophyta</taxon>
        <taxon>Spermatophyta</taxon>
        <taxon>Magnoliopsida</taxon>
        <taxon>eudicotyledons</taxon>
        <taxon>Gunneridae</taxon>
        <taxon>Pentapetalae</taxon>
        <taxon>rosids</taxon>
        <taxon>malvids</taxon>
        <taxon>Brassicales</taxon>
        <taxon>Brassicaceae</taxon>
        <taxon>Brassiceae</taxon>
        <taxon>Brassica</taxon>
    </lineage>
</organism>
<proteinExistence type="predicted"/>
<evidence type="ECO:0000313" key="1">
    <source>
        <dbReference type="EMBL" id="KAF3520746.1"/>
    </source>
</evidence>
<sequence>MTSTSIKRGKNSRGRITMPLNLIKEGRREIVGLEIRVTTTLSSASFTRRA</sequence>